<protein>
    <submittedName>
        <fullName evidence="1">Uncharacterized protein</fullName>
    </submittedName>
</protein>
<dbReference type="STRING" id="685588.A0A067SDB9"/>
<dbReference type="AlphaFoldDB" id="A0A067SDB9"/>
<evidence type="ECO:0000313" key="2">
    <source>
        <dbReference type="Proteomes" id="UP000027222"/>
    </source>
</evidence>
<gene>
    <name evidence="1" type="ORF">GALMADRAFT_215494</name>
</gene>
<dbReference type="EMBL" id="KL142405">
    <property type="protein sequence ID" value="KDR68920.1"/>
    <property type="molecule type" value="Genomic_DNA"/>
</dbReference>
<reference evidence="2" key="1">
    <citation type="journal article" date="2014" name="Proc. Natl. Acad. Sci. U.S.A.">
        <title>Extensive sampling of basidiomycete genomes demonstrates inadequacy of the white-rot/brown-rot paradigm for wood decay fungi.</title>
        <authorList>
            <person name="Riley R."/>
            <person name="Salamov A.A."/>
            <person name="Brown D.W."/>
            <person name="Nagy L.G."/>
            <person name="Floudas D."/>
            <person name="Held B.W."/>
            <person name="Levasseur A."/>
            <person name="Lombard V."/>
            <person name="Morin E."/>
            <person name="Otillar R."/>
            <person name="Lindquist E.A."/>
            <person name="Sun H."/>
            <person name="LaButti K.M."/>
            <person name="Schmutz J."/>
            <person name="Jabbour D."/>
            <person name="Luo H."/>
            <person name="Baker S.E."/>
            <person name="Pisabarro A.G."/>
            <person name="Walton J.D."/>
            <person name="Blanchette R.A."/>
            <person name="Henrissat B."/>
            <person name="Martin F."/>
            <person name="Cullen D."/>
            <person name="Hibbett D.S."/>
            <person name="Grigoriev I.V."/>
        </authorList>
    </citation>
    <scope>NUCLEOTIDE SEQUENCE [LARGE SCALE GENOMIC DNA]</scope>
    <source>
        <strain evidence="2">CBS 339.88</strain>
    </source>
</reference>
<organism evidence="1 2">
    <name type="scientific">Galerina marginata (strain CBS 339.88)</name>
    <dbReference type="NCBI Taxonomy" id="685588"/>
    <lineage>
        <taxon>Eukaryota</taxon>
        <taxon>Fungi</taxon>
        <taxon>Dikarya</taxon>
        <taxon>Basidiomycota</taxon>
        <taxon>Agaricomycotina</taxon>
        <taxon>Agaricomycetes</taxon>
        <taxon>Agaricomycetidae</taxon>
        <taxon>Agaricales</taxon>
        <taxon>Agaricineae</taxon>
        <taxon>Strophariaceae</taxon>
        <taxon>Galerina</taxon>
    </lineage>
</organism>
<evidence type="ECO:0000313" key="1">
    <source>
        <dbReference type="EMBL" id="KDR68920.1"/>
    </source>
</evidence>
<accession>A0A067SDB9</accession>
<dbReference type="Proteomes" id="UP000027222">
    <property type="component" value="Unassembled WGS sequence"/>
</dbReference>
<dbReference type="HOGENOM" id="CLU_037971_0_0_1"/>
<keyword evidence="2" id="KW-1185">Reference proteome</keyword>
<dbReference type="OrthoDB" id="5429442at2759"/>
<proteinExistence type="predicted"/>
<sequence>MPDPDYAKLTDERFTGTKTHGYDLVWILPFLTTSIAHTQQITAVSQGAIKRQMKLMYKNAADNSPIRKFYTDTTEDDDWTCIKNAELGPSSVELLLPNDDKQTVLFTLNLKVPVLLRTTYCCLTSNLGRFFSILGRKKVSSDDWRLVFRVRLNLKILDDNKVPEFVKRVLVKTDDYSVHQLFVDFTTADISTYDEALSHIDLPTDAAKLSFTDHIKLYLKKLTKETGNFHSTIHYLPTIKKPENYRGPSRPPTSLDFQNLPFVTSPSDKGMKNDDKNMLIYLQMARRSQMIKDREFPQNLLPWPAANWVVPPTGTNPKYDGTVCLSKFTFLDGWLLERLARFNRATTWVLKSITFDSSLTPLPFNIDAHLGYSSDEVPKGGTPWVYDSQKSTPSTFYYSYNRERIDNKKLKNGPKGEVCLQDGGTWNHLEIPVGLNADGKCVIKIFGRTEVWSWASMSAWCIAITEWTATVTLDAVNHGKLMIKVDFPEPRVYSEAGVAWRDLIGSQYDGVIADLNKRVEDGVKKVGTVISELKTDIESFLGGKDGSWSFIFGGNDDFMIDKVAFNSEGDLLAQLVYQLKD</sequence>
<name>A0A067SDB9_GALM3</name>